<gene>
    <name evidence="2" type="ORF">SAMN05216366_1711</name>
</gene>
<reference evidence="2 3" key="1">
    <citation type="submission" date="2016-10" db="EMBL/GenBank/DDBJ databases">
        <authorList>
            <person name="de Groot N.N."/>
        </authorList>
    </citation>
    <scope>NUCLEOTIDE SEQUENCE [LARGE SCALE GENOMIC DNA]</scope>
    <source>
        <strain evidence="2 3">S137</strain>
    </source>
</reference>
<evidence type="ECO:0000256" key="1">
    <source>
        <dbReference type="SAM" id="MobiDB-lite"/>
    </source>
</evidence>
<dbReference type="EMBL" id="FNJQ01000071">
    <property type="protein sequence ID" value="SDP81012.1"/>
    <property type="molecule type" value="Genomic_DNA"/>
</dbReference>
<evidence type="ECO:0000313" key="3">
    <source>
        <dbReference type="Proteomes" id="UP000182412"/>
    </source>
</evidence>
<organism evidence="2 3">
    <name type="scientific">Selenomonas ruminantium</name>
    <dbReference type="NCBI Taxonomy" id="971"/>
    <lineage>
        <taxon>Bacteria</taxon>
        <taxon>Bacillati</taxon>
        <taxon>Bacillota</taxon>
        <taxon>Negativicutes</taxon>
        <taxon>Selenomonadales</taxon>
        <taxon>Selenomonadaceae</taxon>
        <taxon>Selenomonas</taxon>
    </lineage>
</organism>
<feature type="compositionally biased region" description="Basic and acidic residues" evidence="1">
    <location>
        <begin position="34"/>
        <end position="47"/>
    </location>
</feature>
<protein>
    <submittedName>
        <fullName evidence="2">Uncharacterized protein</fullName>
    </submittedName>
</protein>
<sequence length="47" mass="5463">MCVARFEEMPKKFNAGSAARLIDMLRKQSVRPVTKKETDRPEKAQRN</sequence>
<proteinExistence type="predicted"/>
<accession>A0A1H0VQZ8</accession>
<dbReference type="AlphaFoldDB" id="A0A1H0VQZ8"/>
<dbReference type="Proteomes" id="UP000182412">
    <property type="component" value="Unassembled WGS sequence"/>
</dbReference>
<evidence type="ECO:0000313" key="2">
    <source>
        <dbReference type="EMBL" id="SDP81012.1"/>
    </source>
</evidence>
<name>A0A1H0VQZ8_SELRU</name>
<feature type="region of interest" description="Disordered" evidence="1">
    <location>
        <begin position="28"/>
        <end position="47"/>
    </location>
</feature>